<evidence type="ECO:0000313" key="5">
    <source>
        <dbReference type="Proteomes" id="UP000061587"/>
    </source>
</evidence>
<dbReference type="Proteomes" id="UP000061587">
    <property type="component" value="Chromosome"/>
</dbReference>
<comment type="similarity">
    <text evidence="1">Belongs to the CvfB family.</text>
</comment>
<gene>
    <name evidence="4" type="ORF">BvMPK_3901</name>
</gene>
<evidence type="ECO:0000256" key="1">
    <source>
        <dbReference type="PIRNR" id="PIRNR012524"/>
    </source>
</evidence>
<evidence type="ECO:0000259" key="2">
    <source>
        <dbReference type="Pfam" id="PF13509"/>
    </source>
</evidence>
<accession>A0A0P0M5K5</accession>
<dbReference type="AlphaFoldDB" id="A0A0P0M5K5"/>
<protein>
    <recommendedName>
        <fullName evidence="6">GntR family transcriptional regulator</fullName>
    </recommendedName>
</protein>
<feature type="domain" description="Conserved virulence factor B-like winged helix" evidence="3">
    <location>
        <begin position="219"/>
        <end position="264"/>
    </location>
</feature>
<dbReference type="InterPro" id="IPR012340">
    <property type="entry name" value="NA-bd_OB-fold"/>
</dbReference>
<dbReference type="InterPro" id="IPR040764">
    <property type="entry name" value="CvfB_WH"/>
</dbReference>
<dbReference type="PATRIC" id="fig|821.40.peg.4682"/>
<dbReference type="PANTHER" id="PTHR37296">
    <property type="entry name" value="CONSERVED VIRULENCE FACTOR B"/>
    <property type="match status" value="1"/>
</dbReference>
<reference evidence="4 5" key="2">
    <citation type="journal article" date="2016" name="Genome Biol. Evol.">
        <title>Extensive mobilome-driven genome diversification in mouse gut-associated Bacteroides vulgatus mpk.</title>
        <authorList>
            <person name="Lange A."/>
            <person name="Beier S."/>
            <person name="Steimle A."/>
            <person name="Autenrieth I.B."/>
            <person name="Huson D.H."/>
            <person name="Frick J.S."/>
        </authorList>
    </citation>
    <scope>NUCLEOTIDE SEQUENCE [LARGE SCALE GENOMIC DNA]</scope>
    <source>
        <strain evidence="5">mpk</strain>
    </source>
</reference>
<sequence length="285" mass="32875">MNVKLGKYNQLEVVKEVDFGVYLDGGDDGEILLPTRYVPEGCKPGDVLNVFLYLDNEERLIATTLQPLVQVDEFACLEVAWINEFGAFLNWGLMKDLFVPFREQKMKMQKGRKYIIHAHIDEDSYRIMASAKVEHYLSKEHPDYRLGQEVDILIWQKTDLGFKAIVENKFSGLLYDNEIFQPLETGMRLKAYVKQVREDGKIDLVLQKLGAKKVDDFSEVLLQYIKDHEGFTPLNDKSAAEDIYDAFGVSKKTFKKAVGDLYKNAWLFWKLRGYASLSGAFPYRI</sequence>
<organism evidence="4 5">
    <name type="scientific">Phocaeicola vulgatus</name>
    <name type="common">Bacteroides vulgatus</name>
    <dbReference type="NCBI Taxonomy" id="821"/>
    <lineage>
        <taxon>Bacteria</taxon>
        <taxon>Pseudomonadati</taxon>
        <taxon>Bacteroidota</taxon>
        <taxon>Bacteroidia</taxon>
        <taxon>Bacteroidales</taxon>
        <taxon>Bacteroidaceae</taxon>
        <taxon>Phocaeicola</taxon>
    </lineage>
</organism>
<dbReference type="PANTHER" id="PTHR37296:SF1">
    <property type="entry name" value="CONSERVED VIRULENCE FACTOR B"/>
    <property type="match status" value="1"/>
</dbReference>
<dbReference type="InterPro" id="IPR014464">
    <property type="entry name" value="CvfB_fam"/>
</dbReference>
<dbReference type="InterPro" id="IPR039566">
    <property type="entry name" value="CvfB_S1_st"/>
</dbReference>
<dbReference type="Gene3D" id="1.10.10.10">
    <property type="entry name" value="Winged helix-like DNA-binding domain superfamily/Winged helix DNA-binding domain"/>
    <property type="match status" value="1"/>
</dbReference>
<evidence type="ECO:0008006" key="6">
    <source>
        <dbReference type="Google" id="ProtNLM"/>
    </source>
</evidence>
<dbReference type="EMBL" id="CP013020">
    <property type="protein sequence ID" value="ALK86459.1"/>
    <property type="molecule type" value="Genomic_DNA"/>
</dbReference>
<dbReference type="Pfam" id="PF13509">
    <property type="entry name" value="S1_2"/>
    <property type="match status" value="1"/>
</dbReference>
<feature type="domain" description="Conserved virulence factor B first S1" evidence="2">
    <location>
        <begin position="5"/>
        <end position="64"/>
    </location>
</feature>
<name>A0A0P0M5K5_PHOVU</name>
<reference evidence="5" key="1">
    <citation type="submission" date="2015-10" db="EMBL/GenBank/DDBJ databases">
        <title>Extensive mobilome-driven genome diversification in gut-associated Bacteroides vulgatus mpk.</title>
        <authorList>
            <person name="Beier S."/>
            <person name="Lange A."/>
            <person name="Huson D.H."/>
            <person name="Frick J.-S."/>
            <person name="Autenrieth I.B."/>
        </authorList>
    </citation>
    <scope>NUCLEOTIDE SEQUENCE [LARGE SCALE GENOMIC DNA]</scope>
    <source>
        <strain evidence="5">mpk</strain>
    </source>
</reference>
<evidence type="ECO:0000259" key="3">
    <source>
        <dbReference type="Pfam" id="PF17783"/>
    </source>
</evidence>
<dbReference type="Gene3D" id="2.40.50.140">
    <property type="entry name" value="Nucleic acid-binding proteins"/>
    <property type="match status" value="2"/>
</dbReference>
<dbReference type="PIRSF" id="PIRSF012524">
    <property type="entry name" value="YitL_S1"/>
    <property type="match status" value="1"/>
</dbReference>
<dbReference type="InterPro" id="IPR036388">
    <property type="entry name" value="WH-like_DNA-bd_sf"/>
</dbReference>
<proteinExistence type="inferred from homology"/>
<evidence type="ECO:0000313" key="4">
    <source>
        <dbReference type="EMBL" id="ALK86459.1"/>
    </source>
</evidence>
<dbReference type="Pfam" id="PF17783">
    <property type="entry name" value="WHD_CvfB"/>
    <property type="match status" value="1"/>
</dbReference>